<dbReference type="EMBL" id="PISD01000001">
    <property type="protein sequence ID" value="PKG31041.1"/>
    <property type="molecule type" value="Genomic_DNA"/>
</dbReference>
<keyword evidence="2" id="KW-1185">Reference proteome</keyword>
<reference evidence="1 2" key="1">
    <citation type="journal article" date="2010" name="Int. J. Syst. Evol. Microbiol.">
        <title>Bacillus horneckiae sp. nov., isolated from a spacecraft-assembly clean room.</title>
        <authorList>
            <person name="Vaishampayan P."/>
            <person name="Probst A."/>
            <person name="Krishnamurthi S."/>
            <person name="Ghosh S."/>
            <person name="Osman S."/>
            <person name="McDowall A."/>
            <person name="Ruckmani A."/>
            <person name="Mayilraj S."/>
            <person name="Venkateswaran K."/>
        </authorList>
    </citation>
    <scope>NUCLEOTIDE SEQUENCE [LARGE SCALE GENOMIC DNA]</scope>
    <source>
        <strain evidence="2">1PO1SC</strain>
    </source>
</reference>
<gene>
    <name evidence="1" type="ORF">CWS20_00425</name>
</gene>
<name>A0A2N0ZNF0_9BACI</name>
<dbReference type="Proteomes" id="UP000233343">
    <property type="component" value="Unassembled WGS sequence"/>
</dbReference>
<organism evidence="1 2">
    <name type="scientific">Cytobacillus horneckiae</name>
    <dbReference type="NCBI Taxonomy" id="549687"/>
    <lineage>
        <taxon>Bacteria</taxon>
        <taxon>Bacillati</taxon>
        <taxon>Bacillota</taxon>
        <taxon>Bacilli</taxon>
        <taxon>Bacillales</taxon>
        <taxon>Bacillaceae</taxon>
        <taxon>Cytobacillus</taxon>
    </lineage>
</organism>
<dbReference type="AlphaFoldDB" id="A0A2N0ZNF0"/>
<proteinExistence type="predicted"/>
<evidence type="ECO:0000313" key="2">
    <source>
        <dbReference type="Proteomes" id="UP000233343"/>
    </source>
</evidence>
<sequence>MRKFKSKYEVKCKQGALKWALCFFLMKRGAKSVRTNAKKEGGAKSIRVDAKKREEAQRVCGLTQKG</sequence>
<protein>
    <submittedName>
        <fullName evidence="1">Uncharacterized protein</fullName>
    </submittedName>
</protein>
<comment type="caution">
    <text evidence="1">The sequence shown here is derived from an EMBL/GenBank/DDBJ whole genome shotgun (WGS) entry which is preliminary data.</text>
</comment>
<evidence type="ECO:0000313" key="1">
    <source>
        <dbReference type="EMBL" id="PKG31041.1"/>
    </source>
</evidence>
<feature type="non-terminal residue" evidence="1">
    <location>
        <position position="66"/>
    </location>
</feature>
<accession>A0A2N0ZNF0</accession>